<proteinExistence type="inferred from homology"/>
<evidence type="ECO:0000256" key="4">
    <source>
        <dbReference type="ARBA" id="ARBA00023004"/>
    </source>
</evidence>
<protein>
    <submittedName>
        <fullName evidence="8">Cytochrome P450, putative</fullName>
    </submittedName>
</protein>
<dbReference type="GO" id="GO:0005506">
    <property type="term" value="F:iron ion binding"/>
    <property type="evidence" value="ECO:0007669"/>
    <property type="project" value="InterPro"/>
</dbReference>
<evidence type="ECO:0000313" key="8">
    <source>
        <dbReference type="EMBL" id="EED11452.1"/>
    </source>
</evidence>
<dbReference type="STRING" id="441959.B8MVE3"/>
<comment type="cofactor">
    <cofactor evidence="1 5">
        <name>heme</name>
        <dbReference type="ChEBI" id="CHEBI:30413"/>
    </cofactor>
</comment>
<dbReference type="OrthoDB" id="3945418at2759"/>
<dbReference type="PRINTS" id="PR00463">
    <property type="entry name" value="EP450I"/>
</dbReference>
<dbReference type="InterPro" id="IPR036396">
    <property type="entry name" value="Cyt_P450_sf"/>
</dbReference>
<dbReference type="InterPro" id="IPR002401">
    <property type="entry name" value="Cyt_P450_E_grp-I"/>
</dbReference>
<keyword evidence="6" id="KW-0503">Monooxygenase</keyword>
<comment type="similarity">
    <text evidence="6">Belongs to the cytochrome P450 family.</text>
</comment>
<evidence type="ECO:0000256" key="3">
    <source>
        <dbReference type="ARBA" id="ARBA00023002"/>
    </source>
</evidence>
<evidence type="ECO:0000256" key="2">
    <source>
        <dbReference type="ARBA" id="ARBA00022723"/>
    </source>
</evidence>
<keyword evidence="4 5" id="KW-0408">Iron</keyword>
<keyword evidence="3 6" id="KW-0560">Oxidoreductase</keyword>
<accession>B8MVE3</accession>
<sequence length="516" mass="59189">MTWLEMSGSRLISPMLPQVLCFAILVWTVYLVIRSIYRLYFSPLSHIPGPRFAALTKWYEAYYEIVLSGQYSFHIDKLRDQYGPIIRVAPDEIHIRDIEFYDELYAKNLHVEKPGWNVKFGSPSSVFTTIDAASHRRRRGALNPMFSRRSILSLEHLIQQRTELLCERISGFKGTGRPLSMTDMLPAFTGDMIMEYAFGFSYNQLESLNFESFHEAFMAIGSSAHVASFFPWIISAMNSLPDTRIEKAQPSMLSLLRLKRVGRTIETHARSKPEEGKEQISKTTIFSEILASENLTAYDKAHQRLADEANILVAAGVETTAFALCVGVFHIVNTPQIYSRLKNELFNSLPAGDHEIPSLLELEKLPYLRACIQESLRLSYGLSARNPRRHPDRTLNYKNQYIIPKGTKVSMTIVDVHHDESIFPDSHRFNPERWLNDPKAPDGKPLDHYLVAFGKGPRRCLGINLAWAELFFAMSMTFGRFDYTLYQTDATDIRYKYDFFTPRVKLDSKGVRVLVI</sequence>
<keyword evidence="7" id="KW-1133">Transmembrane helix</keyword>
<keyword evidence="2 5" id="KW-0479">Metal-binding</keyword>
<gene>
    <name evidence="8" type="ORF">TSTA_007420</name>
</gene>
<evidence type="ECO:0000256" key="6">
    <source>
        <dbReference type="RuleBase" id="RU000461"/>
    </source>
</evidence>
<name>B8MVE3_TALSN</name>
<dbReference type="eggNOG" id="KOG0157">
    <property type="taxonomic scope" value="Eukaryota"/>
</dbReference>
<dbReference type="GO" id="GO:0016705">
    <property type="term" value="F:oxidoreductase activity, acting on paired donors, with incorporation or reduction of molecular oxygen"/>
    <property type="evidence" value="ECO:0007669"/>
    <property type="project" value="InterPro"/>
</dbReference>
<keyword evidence="9" id="KW-1185">Reference proteome</keyword>
<dbReference type="InParanoid" id="B8MVE3"/>
<evidence type="ECO:0000313" key="9">
    <source>
        <dbReference type="Proteomes" id="UP000001745"/>
    </source>
</evidence>
<feature type="transmembrane region" description="Helical" evidence="7">
    <location>
        <begin position="15"/>
        <end position="33"/>
    </location>
</feature>
<evidence type="ECO:0000256" key="7">
    <source>
        <dbReference type="SAM" id="Phobius"/>
    </source>
</evidence>
<dbReference type="PROSITE" id="PS00086">
    <property type="entry name" value="CYTOCHROME_P450"/>
    <property type="match status" value="1"/>
</dbReference>
<dbReference type="SUPFAM" id="SSF48264">
    <property type="entry name" value="Cytochrome P450"/>
    <property type="match status" value="1"/>
</dbReference>
<dbReference type="PANTHER" id="PTHR24305:SF152">
    <property type="entry name" value="P450, PUTATIVE (EUROFUNG)-RELATED"/>
    <property type="match status" value="1"/>
</dbReference>
<dbReference type="VEuPathDB" id="FungiDB:TSTA_007420"/>
<dbReference type="GO" id="GO:0020037">
    <property type="term" value="F:heme binding"/>
    <property type="evidence" value="ECO:0007669"/>
    <property type="project" value="InterPro"/>
</dbReference>
<dbReference type="OMA" id="YFFGFNY"/>
<reference evidence="9" key="1">
    <citation type="journal article" date="2015" name="Genome Announc.">
        <title>Genome sequence of the AIDS-associated pathogen Penicillium marneffei (ATCC18224) and its near taxonomic relative Talaromyces stipitatus (ATCC10500).</title>
        <authorList>
            <person name="Nierman W.C."/>
            <person name="Fedorova-Abrams N.D."/>
            <person name="Andrianopoulos A."/>
        </authorList>
    </citation>
    <scope>NUCLEOTIDE SEQUENCE [LARGE SCALE GENOMIC DNA]</scope>
    <source>
        <strain evidence="9">ATCC 10500 / CBS 375.48 / QM 6759 / NRRL 1006</strain>
    </source>
</reference>
<dbReference type="Proteomes" id="UP000001745">
    <property type="component" value="Unassembled WGS sequence"/>
</dbReference>
<feature type="binding site" description="axial binding residue" evidence="5">
    <location>
        <position position="460"/>
    </location>
    <ligand>
        <name>heme</name>
        <dbReference type="ChEBI" id="CHEBI:30413"/>
    </ligand>
    <ligandPart>
        <name>Fe</name>
        <dbReference type="ChEBI" id="CHEBI:18248"/>
    </ligandPart>
</feature>
<dbReference type="PANTHER" id="PTHR24305">
    <property type="entry name" value="CYTOCHROME P450"/>
    <property type="match status" value="1"/>
</dbReference>
<keyword evidence="7" id="KW-0812">Transmembrane</keyword>
<dbReference type="PRINTS" id="PR00385">
    <property type="entry name" value="P450"/>
</dbReference>
<dbReference type="EMBL" id="EQ962663">
    <property type="protein sequence ID" value="EED11452.1"/>
    <property type="molecule type" value="Genomic_DNA"/>
</dbReference>
<organism evidence="8 9">
    <name type="scientific">Talaromyces stipitatus (strain ATCC 10500 / CBS 375.48 / QM 6759 / NRRL 1006)</name>
    <name type="common">Penicillium stipitatum</name>
    <dbReference type="NCBI Taxonomy" id="441959"/>
    <lineage>
        <taxon>Eukaryota</taxon>
        <taxon>Fungi</taxon>
        <taxon>Dikarya</taxon>
        <taxon>Ascomycota</taxon>
        <taxon>Pezizomycotina</taxon>
        <taxon>Eurotiomycetes</taxon>
        <taxon>Eurotiomycetidae</taxon>
        <taxon>Eurotiales</taxon>
        <taxon>Trichocomaceae</taxon>
        <taxon>Talaromyces</taxon>
        <taxon>Talaromyces sect. Talaromyces</taxon>
    </lineage>
</organism>
<dbReference type="Gene3D" id="1.10.630.10">
    <property type="entry name" value="Cytochrome P450"/>
    <property type="match status" value="1"/>
</dbReference>
<dbReference type="InterPro" id="IPR050121">
    <property type="entry name" value="Cytochrome_P450_monoxygenase"/>
</dbReference>
<dbReference type="Pfam" id="PF00067">
    <property type="entry name" value="p450"/>
    <property type="match status" value="1"/>
</dbReference>
<dbReference type="AlphaFoldDB" id="B8MVE3"/>
<dbReference type="InterPro" id="IPR017972">
    <property type="entry name" value="Cyt_P450_CS"/>
</dbReference>
<evidence type="ECO:0000256" key="1">
    <source>
        <dbReference type="ARBA" id="ARBA00001971"/>
    </source>
</evidence>
<dbReference type="RefSeq" id="XP_002488768.1">
    <property type="nucleotide sequence ID" value="XM_002488723.1"/>
</dbReference>
<dbReference type="PhylomeDB" id="B8MVE3"/>
<dbReference type="GeneID" id="8103271"/>
<dbReference type="GO" id="GO:0004497">
    <property type="term" value="F:monooxygenase activity"/>
    <property type="evidence" value="ECO:0007669"/>
    <property type="project" value="UniProtKB-KW"/>
</dbReference>
<dbReference type="InterPro" id="IPR001128">
    <property type="entry name" value="Cyt_P450"/>
</dbReference>
<feature type="transmembrane region" description="Helical" evidence="7">
    <location>
        <begin position="309"/>
        <end position="332"/>
    </location>
</feature>
<evidence type="ECO:0000256" key="5">
    <source>
        <dbReference type="PIRSR" id="PIRSR602401-1"/>
    </source>
</evidence>
<dbReference type="CDD" id="cd11062">
    <property type="entry name" value="CYP58-like"/>
    <property type="match status" value="1"/>
</dbReference>
<keyword evidence="5 6" id="KW-0349">Heme</keyword>
<dbReference type="HOGENOM" id="CLU_001570_14_4_1"/>
<keyword evidence="7" id="KW-0472">Membrane</keyword>